<evidence type="ECO:0000313" key="2">
    <source>
        <dbReference type="EMBL" id="MZP44066.1"/>
    </source>
</evidence>
<sequence length="422" mass="49223">MGPSSPSLSATSRARRPVGRLKPTGPIEDWQAFFQQEFDRAFRRGGHHALAFGSTEAWSRYDRFIEAVVARSAHWPPASVAWLRLHGHLYLLSRMEESNRLEGRFYSTDFIQGIAEELAASLVEIGNKGWVAPDVPIIDAAAETLRWQYLSSSSTWGVDWLYIFRLLWMRLFDTERAEAEAERLDVILEKASTPAAVRDRAILARAHFAIAADDDEGARMRLNRLSEKARFTIVRDLRFYLEGLSRFRLWERLIAWLRWLVPYAATADTASYESLCLYWNEVAHTCGVQEEFIEVLRRWLPRSRRLYSHYLVERKLYRDWAQLWIQHGTDFHEIDGNVLRLVEAHDPALLLPLYHQQAMRCIGRKNRVAYREAVELLKGLNRIYLRLSRGGEWERFMAELTGRFGRLRALMEELRKGTLISR</sequence>
<name>A0A845LMF2_HELGE</name>
<comment type="caution">
    <text evidence="2">The sequence shown here is derived from an EMBL/GenBank/DDBJ whole genome shotgun (WGS) entry which is preliminary data.</text>
</comment>
<keyword evidence="3" id="KW-1185">Reference proteome</keyword>
<feature type="compositionally biased region" description="Polar residues" evidence="1">
    <location>
        <begin position="1"/>
        <end position="12"/>
    </location>
</feature>
<dbReference type="RefSeq" id="WP_161262634.1">
    <property type="nucleotide sequence ID" value="NZ_JAFBDC010000011.1"/>
</dbReference>
<accession>A0A845LMF2</accession>
<gene>
    <name evidence="2" type="ORF">GTO89_13590</name>
</gene>
<dbReference type="Proteomes" id="UP000471031">
    <property type="component" value="Unassembled WGS sequence"/>
</dbReference>
<dbReference type="OrthoDB" id="7593573at2"/>
<feature type="region of interest" description="Disordered" evidence="1">
    <location>
        <begin position="1"/>
        <end position="23"/>
    </location>
</feature>
<dbReference type="EMBL" id="WXEX01000012">
    <property type="protein sequence ID" value="MZP44066.1"/>
    <property type="molecule type" value="Genomic_DNA"/>
</dbReference>
<dbReference type="AlphaFoldDB" id="A0A845LMF2"/>
<evidence type="ECO:0000313" key="3">
    <source>
        <dbReference type="Proteomes" id="UP000471031"/>
    </source>
</evidence>
<proteinExistence type="predicted"/>
<evidence type="ECO:0000256" key="1">
    <source>
        <dbReference type="SAM" id="MobiDB-lite"/>
    </source>
</evidence>
<protein>
    <submittedName>
        <fullName evidence="2">Uncharacterized protein</fullName>
    </submittedName>
</protein>
<reference evidence="2 3" key="1">
    <citation type="submission" date="2020-01" db="EMBL/GenBank/DDBJ databases">
        <title>Whole genome sequence of Heliobacterium gestii DSM 11169.</title>
        <authorList>
            <person name="Kyndt J.A."/>
            <person name="Meyer T.E."/>
        </authorList>
    </citation>
    <scope>NUCLEOTIDE SEQUENCE [LARGE SCALE GENOMIC DNA]</scope>
    <source>
        <strain evidence="2 3">DSM 11169</strain>
    </source>
</reference>
<organism evidence="2 3">
    <name type="scientific">Heliomicrobium gestii</name>
    <name type="common">Heliobacterium gestii</name>
    <dbReference type="NCBI Taxonomy" id="2699"/>
    <lineage>
        <taxon>Bacteria</taxon>
        <taxon>Bacillati</taxon>
        <taxon>Bacillota</taxon>
        <taxon>Clostridia</taxon>
        <taxon>Eubacteriales</taxon>
        <taxon>Heliobacteriaceae</taxon>
        <taxon>Heliomicrobium</taxon>
    </lineage>
</organism>